<dbReference type="Pfam" id="PF20347">
    <property type="entry name" value="DUF6642"/>
    <property type="match status" value="1"/>
</dbReference>
<proteinExistence type="predicted"/>
<comment type="caution">
    <text evidence="1">The sequence shown here is derived from an EMBL/GenBank/DDBJ whole genome shotgun (WGS) entry which is preliminary data.</text>
</comment>
<dbReference type="Proteomes" id="UP000285744">
    <property type="component" value="Unassembled WGS sequence"/>
</dbReference>
<reference evidence="1 2" key="1">
    <citation type="journal article" date="2018" name="Int. J. Syst. Evol. Microbiol.">
        <title>Micromonospora globbae sp. nov., an endophytic actinomycete isolated from roots of Globba winitii C. H. Wright.</title>
        <authorList>
            <person name="Kuncharoen N."/>
            <person name="Pittayakhajonwut P."/>
            <person name="Tanasupawat S."/>
        </authorList>
    </citation>
    <scope>NUCLEOTIDE SEQUENCE [LARGE SCALE GENOMIC DNA]</scope>
    <source>
        <strain evidence="1 2">WPS1-2</strain>
    </source>
</reference>
<evidence type="ECO:0000313" key="1">
    <source>
        <dbReference type="EMBL" id="RKF28639.1"/>
    </source>
</evidence>
<name>A0A420F6T3_9ACTN</name>
<gene>
    <name evidence="1" type="ORF">D7I43_02475</name>
</gene>
<sequence>MATPGSVFCVEGQWDDNLAERGSVLPTLEMLECLGRIRYIHRDVATPDELRYYLDQWLSRKYAAYNVGIFAIDGSPGELRLSNRHQLKLAEVASWLQGRCDGKRLYFDSGSILRISDASLAEILEETGASMVCGFTRTIDWVESAAFDTVLIDRLANGQKVNSVGQLVGSARWAALTEHLGFRVRCRSGAAARIPGMRRPESGVPA</sequence>
<dbReference type="RefSeq" id="WP_120326726.1">
    <property type="nucleotide sequence ID" value="NZ_CP109307.1"/>
</dbReference>
<organism evidence="1 2">
    <name type="scientific">Micromonospora globbae</name>
    <dbReference type="NCBI Taxonomy" id="1894969"/>
    <lineage>
        <taxon>Bacteria</taxon>
        <taxon>Bacillati</taxon>
        <taxon>Actinomycetota</taxon>
        <taxon>Actinomycetes</taxon>
        <taxon>Micromonosporales</taxon>
        <taxon>Micromonosporaceae</taxon>
        <taxon>Micromonospora</taxon>
    </lineage>
</organism>
<evidence type="ECO:0000313" key="2">
    <source>
        <dbReference type="Proteomes" id="UP000285744"/>
    </source>
</evidence>
<protein>
    <submittedName>
        <fullName evidence="1">Uncharacterized protein</fullName>
    </submittedName>
</protein>
<dbReference type="OrthoDB" id="3365665at2"/>
<dbReference type="InterPro" id="IPR046584">
    <property type="entry name" value="DUF6642"/>
</dbReference>
<dbReference type="AlphaFoldDB" id="A0A420F6T3"/>
<accession>A0A420F6T3</accession>
<dbReference type="EMBL" id="RAQQ01000002">
    <property type="protein sequence ID" value="RKF28639.1"/>
    <property type="molecule type" value="Genomic_DNA"/>
</dbReference>